<evidence type="ECO:0000256" key="3">
    <source>
        <dbReference type="ARBA" id="ARBA00023163"/>
    </source>
</evidence>
<reference evidence="5" key="1">
    <citation type="submission" date="2020-03" db="EMBL/GenBank/DDBJ databases">
        <authorList>
            <person name="Guo F."/>
        </authorList>
    </citation>
    <scope>NUCLEOTIDE SEQUENCE</scope>
    <source>
        <strain evidence="5">JCM 30134</strain>
    </source>
</reference>
<name>A0A9E5T499_9GAMM</name>
<dbReference type="GO" id="GO:0003677">
    <property type="term" value="F:DNA binding"/>
    <property type="evidence" value="ECO:0007669"/>
    <property type="project" value="UniProtKB-KW"/>
</dbReference>
<dbReference type="AlphaFoldDB" id="A0A9E5T499"/>
<comment type="caution">
    <text evidence="5">The sequence shown here is derived from an EMBL/GenBank/DDBJ whole genome shotgun (WGS) entry which is preliminary data.</text>
</comment>
<organism evidence="5 6">
    <name type="scientific">Pseudomaricurvus hydrocarbonicus</name>
    <dbReference type="NCBI Taxonomy" id="1470433"/>
    <lineage>
        <taxon>Bacteria</taxon>
        <taxon>Pseudomonadati</taxon>
        <taxon>Pseudomonadota</taxon>
        <taxon>Gammaproteobacteria</taxon>
        <taxon>Cellvibrionales</taxon>
        <taxon>Cellvibrionaceae</taxon>
        <taxon>Pseudomaricurvus</taxon>
    </lineage>
</organism>
<keyword evidence="6" id="KW-1185">Reference proteome</keyword>
<evidence type="ECO:0000313" key="5">
    <source>
        <dbReference type="EMBL" id="NHO67714.1"/>
    </source>
</evidence>
<dbReference type="Proteomes" id="UP000787472">
    <property type="component" value="Unassembled WGS sequence"/>
</dbReference>
<dbReference type="InterPro" id="IPR036390">
    <property type="entry name" value="WH_DNA-bd_sf"/>
</dbReference>
<dbReference type="EMBL" id="JAAONZ010000019">
    <property type="protein sequence ID" value="NHO67714.1"/>
    <property type="molecule type" value="Genomic_DNA"/>
</dbReference>
<evidence type="ECO:0000259" key="4">
    <source>
        <dbReference type="PROSITE" id="PS51118"/>
    </source>
</evidence>
<evidence type="ECO:0000256" key="2">
    <source>
        <dbReference type="ARBA" id="ARBA00023125"/>
    </source>
</evidence>
<dbReference type="InterPro" id="IPR036388">
    <property type="entry name" value="WH-like_DNA-bd_sf"/>
</dbReference>
<protein>
    <submittedName>
        <fullName evidence="5">Helix-turn-helix transcriptional regulator</fullName>
    </submittedName>
</protein>
<evidence type="ECO:0000256" key="1">
    <source>
        <dbReference type="ARBA" id="ARBA00023015"/>
    </source>
</evidence>
<dbReference type="InterPro" id="IPR002577">
    <property type="entry name" value="HTH_HxlR"/>
</dbReference>
<sequence length="188" mass="21260">MRWEDIDQQVCSVARTLAVVGDRWTLLILRDAFLGTHRFEDFRRQLGVSRHRLTERLNKLVDTGVLERVLYQQRPPRYEYRLTAKGLDLHGVVLMLGDWGNRWCSDESGAPVEYRHRTCGQLVRPMLSCSECGEPMAPTTVSPEVGPGLQQALACGVGMFAELGEGVELHEKLPPLLYKSLTRKPEAS</sequence>
<dbReference type="PROSITE" id="PS51118">
    <property type="entry name" value="HTH_HXLR"/>
    <property type="match status" value="1"/>
</dbReference>
<proteinExistence type="predicted"/>
<dbReference type="RefSeq" id="WP_167190957.1">
    <property type="nucleotide sequence ID" value="NZ_JAAONZ010000019.1"/>
</dbReference>
<dbReference type="SUPFAM" id="SSF46785">
    <property type="entry name" value="Winged helix' DNA-binding domain"/>
    <property type="match status" value="1"/>
</dbReference>
<keyword evidence="3" id="KW-0804">Transcription</keyword>
<dbReference type="Gene3D" id="1.10.10.10">
    <property type="entry name" value="Winged helix-like DNA-binding domain superfamily/Winged helix DNA-binding domain"/>
    <property type="match status" value="1"/>
</dbReference>
<accession>A0A9E5T499</accession>
<keyword evidence="1" id="KW-0805">Transcription regulation</keyword>
<evidence type="ECO:0000313" key="6">
    <source>
        <dbReference type="Proteomes" id="UP000787472"/>
    </source>
</evidence>
<gene>
    <name evidence="5" type="ORF">G8770_19380</name>
</gene>
<dbReference type="PANTHER" id="PTHR33204">
    <property type="entry name" value="TRANSCRIPTIONAL REGULATOR, MARR FAMILY"/>
    <property type="match status" value="1"/>
</dbReference>
<dbReference type="Pfam" id="PF01638">
    <property type="entry name" value="HxlR"/>
    <property type="match status" value="1"/>
</dbReference>
<keyword evidence="2" id="KW-0238">DNA-binding</keyword>
<feature type="domain" description="HTH hxlR-type" evidence="4">
    <location>
        <begin position="11"/>
        <end position="108"/>
    </location>
</feature>
<dbReference type="PANTHER" id="PTHR33204:SF36">
    <property type="entry name" value="TRANSCRIPTIONAL REGULATORY PROTEIN"/>
    <property type="match status" value="1"/>
</dbReference>